<evidence type="ECO:0000313" key="5">
    <source>
        <dbReference type="Proteomes" id="UP000523079"/>
    </source>
</evidence>
<dbReference type="SUPFAM" id="SSF46689">
    <property type="entry name" value="Homeodomain-like"/>
    <property type="match status" value="1"/>
</dbReference>
<dbReference type="EMBL" id="JACGWT010000001">
    <property type="protein sequence ID" value="MBA8792516.1"/>
    <property type="molecule type" value="Genomic_DNA"/>
</dbReference>
<dbReference type="InterPro" id="IPR001647">
    <property type="entry name" value="HTH_TetR"/>
</dbReference>
<keyword evidence="5" id="KW-1185">Reference proteome</keyword>
<name>A0A7W3INW1_9ACTN</name>
<dbReference type="Pfam" id="PF00440">
    <property type="entry name" value="TetR_N"/>
    <property type="match status" value="1"/>
</dbReference>
<accession>A0A7W3INW1</accession>
<keyword evidence="1 2" id="KW-0238">DNA-binding</keyword>
<evidence type="ECO:0000256" key="1">
    <source>
        <dbReference type="ARBA" id="ARBA00023125"/>
    </source>
</evidence>
<evidence type="ECO:0000313" key="4">
    <source>
        <dbReference type="EMBL" id="MBA8792516.1"/>
    </source>
</evidence>
<comment type="caution">
    <text evidence="4">The sequence shown here is derived from an EMBL/GenBank/DDBJ whole genome shotgun (WGS) entry which is preliminary data.</text>
</comment>
<dbReference type="Proteomes" id="UP000523079">
    <property type="component" value="Unassembled WGS sequence"/>
</dbReference>
<evidence type="ECO:0000259" key="3">
    <source>
        <dbReference type="PROSITE" id="PS50977"/>
    </source>
</evidence>
<protein>
    <submittedName>
        <fullName evidence="4">AcrR family transcriptional regulator</fullName>
    </submittedName>
</protein>
<proteinExistence type="predicted"/>
<feature type="domain" description="HTH tetR-type" evidence="3">
    <location>
        <begin position="1"/>
        <end position="48"/>
    </location>
</feature>
<dbReference type="AlphaFoldDB" id="A0A7W3INW1"/>
<dbReference type="GO" id="GO:0003677">
    <property type="term" value="F:DNA binding"/>
    <property type="evidence" value="ECO:0007669"/>
    <property type="project" value="UniProtKB-UniRule"/>
</dbReference>
<organism evidence="4 5">
    <name type="scientific">Microlunatus kandeliicorticis</name>
    <dbReference type="NCBI Taxonomy" id="1759536"/>
    <lineage>
        <taxon>Bacteria</taxon>
        <taxon>Bacillati</taxon>
        <taxon>Actinomycetota</taxon>
        <taxon>Actinomycetes</taxon>
        <taxon>Propionibacteriales</taxon>
        <taxon>Propionibacteriaceae</taxon>
        <taxon>Microlunatus</taxon>
    </lineage>
</organism>
<dbReference type="PROSITE" id="PS50977">
    <property type="entry name" value="HTH_TETR_2"/>
    <property type="match status" value="1"/>
</dbReference>
<reference evidence="4 5" key="1">
    <citation type="submission" date="2020-07" db="EMBL/GenBank/DDBJ databases">
        <title>Sequencing the genomes of 1000 actinobacteria strains.</title>
        <authorList>
            <person name="Klenk H.-P."/>
        </authorList>
    </citation>
    <scope>NUCLEOTIDE SEQUENCE [LARGE SCALE GENOMIC DNA]</scope>
    <source>
        <strain evidence="4 5">DSM 100723</strain>
    </source>
</reference>
<sequence>MFRSQGYLGTTLADVASSAGVSVQTVYNLVGGKPALLKAVYDRSVAGDDAEVPMAQRPIIQAMTSAPDARTALGLYAQLARQIGERTAAIISVILAQAAAGDPLLTELADTVERERGFGTTATAHHLAATFGLRPELDETAAADVLWVLTAPEVADRLVRRRGWSWDAYEHWLARTMTDALIGPDRAG</sequence>
<dbReference type="Gene3D" id="1.10.357.10">
    <property type="entry name" value="Tetracycline Repressor, domain 2"/>
    <property type="match status" value="1"/>
</dbReference>
<evidence type="ECO:0000256" key="2">
    <source>
        <dbReference type="PROSITE-ProRule" id="PRU00335"/>
    </source>
</evidence>
<dbReference type="InterPro" id="IPR009057">
    <property type="entry name" value="Homeodomain-like_sf"/>
</dbReference>
<gene>
    <name evidence="4" type="ORF">FHX74_000110</name>
</gene>
<feature type="DNA-binding region" description="H-T-H motif" evidence="2">
    <location>
        <begin position="11"/>
        <end position="30"/>
    </location>
</feature>